<dbReference type="InterPro" id="IPR024705">
    <property type="entry name" value="Ssp411"/>
</dbReference>
<evidence type="ECO:0000313" key="2">
    <source>
        <dbReference type="EMBL" id="MBN1573384.1"/>
    </source>
</evidence>
<dbReference type="Pfam" id="PF03190">
    <property type="entry name" value="Thioredox_DsbH"/>
    <property type="match status" value="1"/>
</dbReference>
<dbReference type="Gene3D" id="3.40.30.10">
    <property type="entry name" value="Glutaredoxin"/>
    <property type="match status" value="1"/>
</dbReference>
<dbReference type="SUPFAM" id="SSF52833">
    <property type="entry name" value="Thioredoxin-like"/>
    <property type="match status" value="1"/>
</dbReference>
<name>A0A9D8KER1_9DELT</name>
<gene>
    <name evidence="2" type="ORF">JW984_09345</name>
</gene>
<dbReference type="PANTHER" id="PTHR42899:SF1">
    <property type="entry name" value="SPERMATOGENESIS-ASSOCIATED PROTEIN 20"/>
    <property type="match status" value="1"/>
</dbReference>
<proteinExistence type="predicted"/>
<accession>A0A9D8KER1</accession>
<comment type="caution">
    <text evidence="2">The sequence shown here is derived from an EMBL/GenBank/DDBJ whole genome shotgun (WGS) entry which is preliminary data.</text>
</comment>
<dbReference type="InterPro" id="IPR004879">
    <property type="entry name" value="Ssp411-like_TRX"/>
</dbReference>
<reference evidence="2" key="1">
    <citation type="journal article" date="2021" name="Environ. Microbiol.">
        <title>Genomic characterization of three novel Desulfobacterota classes expand the metabolic and phylogenetic diversity of the phylum.</title>
        <authorList>
            <person name="Murphy C.L."/>
            <person name="Biggerstaff J."/>
            <person name="Eichhorn A."/>
            <person name="Ewing E."/>
            <person name="Shahan R."/>
            <person name="Soriano D."/>
            <person name="Stewart S."/>
            <person name="VanMol K."/>
            <person name="Walker R."/>
            <person name="Walters P."/>
            <person name="Elshahed M.S."/>
            <person name="Youssef N.H."/>
        </authorList>
    </citation>
    <scope>NUCLEOTIDE SEQUENCE</scope>
    <source>
        <strain evidence="2">Zod_Metabat.24</strain>
    </source>
</reference>
<evidence type="ECO:0000313" key="3">
    <source>
        <dbReference type="Proteomes" id="UP000809273"/>
    </source>
</evidence>
<sequence>MTNRLKKEKSPYLLMHAENPVEWYPWGDEAFRKAKDEDKPIFFSIGYSTCHWCHVMEKESFEDADLAGILNEHFVSIKVDREERPDIDNIYMTVCHAMTGSGGWPLSIFMTPEGKPFYAGTYFPKRGRMGMPGFIDIIAEIAALWRDDRGRLVKVGEDVTSLLRSDSLKSVGEAAPESAIMEKAYRGIADIFDKNRGGFGRAPKFPVPHRLTFLLRWYKRSGDKLALEMVVKTLDEMRGGGIFDQVGFGFHRYSTDERWLVPHFEKMLYDQALLAVVYIEAFQVTGDARFAETAREIFTYVLRDMTSPEGGFYSAEDADTEGREGLFYLFTPGEVRDVLGEKDGDLFCRFYDIKDGGNFEDGMSIPNVKTPMGEFAEREGIDVGDFKKFIDGSRARLHAVREKRAKPLKDDKIITAWNGLMVAALAKGYQALGDRDYLDAAERGALFVLNNLKSKGGRLKRRFRNGEAAFPGFVDDYAFFVWGLVELYEAEFRIDFLREAVALNDVMLGLFWDEDGGGLFFSRNDGEKLIIRKKEIYDGATPSGNSVAAKNLLRLAKITGDVRLEERAEELIRSFLPTVGRDPHAYTQFLEALDFLMGPSREIVISGYPDNPITRGMVESVQRRFIPNKVLIHALSDGDLKELSEISLFLSNMDMASDKPAAYICEGYACRAPIYDIETLNKALT</sequence>
<dbReference type="Gene3D" id="1.50.10.10">
    <property type="match status" value="1"/>
</dbReference>
<dbReference type="InterPro" id="IPR008928">
    <property type="entry name" value="6-hairpin_glycosidase_sf"/>
</dbReference>
<dbReference type="PIRSF" id="PIRSF006402">
    <property type="entry name" value="UCP006402_thioredoxin"/>
    <property type="match status" value="1"/>
</dbReference>
<dbReference type="Proteomes" id="UP000809273">
    <property type="component" value="Unassembled WGS sequence"/>
</dbReference>
<organism evidence="2 3">
    <name type="scientific">Candidatus Zymogenus saltonus</name>
    <dbReference type="NCBI Taxonomy" id="2844893"/>
    <lineage>
        <taxon>Bacteria</taxon>
        <taxon>Deltaproteobacteria</taxon>
        <taxon>Candidatus Zymogenia</taxon>
        <taxon>Candidatus Zymogeniales</taxon>
        <taxon>Candidatus Zymogenaceae</taxon>
        <taxon>Candidatus Zymogenus</taxon>
    </lineage>
</organism>
<dbReference type="EMBL" id="JAFGIX010000047">
    <property type="protein sequence ID" value="MBN1573384.1"/>
    <property type="molecule type" value="Genomic_DNA"/>
</dbReference>
<reference evidence="2" key="2">
    <citation type="submission" date="2021-01" db="EMBL/GenBank/DDBJ databases">
        <authorList>
            <person name="Hahn C.R."/>
            <person name="Youssef N.H."/>
            <person name="Elshahed M."/>
        </authorList>
    </citation>
    <scope>NUCLEOTIDE SEQUENCE</scope>
    <source>
        <strain evidence="2">Zod_Metabat.24</strain>
    </source>
</reference>
<dbReference type="CDD" id="cd02955">
    <property type="entry name" value="SSP411"/>
    <property type="match status" value="1"/>
</dbReference>
<dbReference type="InterPro" id="IPR012341">
    <property type="entry name" value="6hp_glycosidase-like_sf"/>
</dbReference>
<dbReference type="InterPro" id="IPR036249">
    <property type="entry name" value="Thioredoxin-like_sf"/>
</dbReference>
<dbReference type="GO" id="GO:0005975">
    <property type="term" value="P:carbohydrate metabolic process"/>
    <property type="evidence" value="ECO:0007669"/>
    <property type="project" value="InterPro"/>
</dbReference>
<dbReference type="SUPFAM" id="SSF48208">
    <property type="entry name" value="Six-hairpin glycosidases"/>
    <property type="match status" value="1"/>
</dbReference>
<dbReference type="PANTHER" id="PTHR42899">
    <property type="entry name" value="SPERMATOGENESIS-ASSOCIATED PROTEIN 20"/>
    <property type="match status" value="1"/>
</dbReference>
<dbReference type="AlphaFoldDB" id="A0A9D8KER1"/>
<feature type="domain" description="Spermatogenesis-associated protein 20-like TRX" evidence="1">
    <location>
        <begin position="2"/>
        <end position="163"/>
    </location>
</feature>
<evidence type="ECO:0000259" key="1">
    <source>
        <dbReference type="Pfam" id="PF03190"/>
    </source>
</evidence>
<protein>
    <submittedName>
        <fullName evidence="2">Thioredoxin domain-containing protein</fullName>
    </submittedName>
</protein>